<dbReference type="Gene3D" id="2.60.120.200">
    <property type="match status" value="1"/>
</dbReference>
<evidence type="ECO:0000313" key="4">
    <source>
        <dbReference type="Proteomes" id="UP000809081"/>
    </source>
</evidence>
<proteinExistence type="predicted"/>
<feature type="domain" description="DUF5648" evidence="2">
    <location>
        <begin position="28"/>
        <end position="152"/>
    </location>
</feature>
<evidence type="ECO:0000259" key="2">
    <source>
        <dbReference type="Pfam" id="PF18885"/>
    </source>
</evidence>
<feature type="signal peptide" evidence="1">
    <location>
        <begin position="1"/>
        <end position="24"/>
    </location>
</feature>
<gene>
    <name evidence="3" type="ORF">JOC31_000692</name>
</gene>
<dbReference type="Pfam" id="PF18885">
    <property type="entry name" value="DUF5648"/>
    <property type="match status" value="1"/>
</dbReference>
<dbReference type="InterPro" id="IPR043708">
    <property type="entry name" value="DUF5648"/>
</dbReference>
<evidence type="ECO:0000256" key="1">
    <source>
        <dbReference type="SAM" id="SignalP"/>
    </source>
</evidence>
<reference evidence="3 4" key="1">
    <citation type="submission" date="2021-01" db="EMBL/GenBank/DDBJ databases">
        <title>Genomic Encyclopedia of Type Strains, Phase IV (KMG-IV): sequencing the most valuable type-strain genomes for metagenomic binning, comparative biology and taxonomic classification.</title>
        <authorList>
            <person name="Goeker M."/>
        </authorList>
    </citation>
    <scope>NUCLEOTIDE SEQUENCE [LARGE SCALE GENOMIC DNA]</scope>
    <source>
        <strain evidence="3 4">DSM 27513</strain>
    </source>
</reference>
<dbReference type="RefSeq" id="WP_205016788.1">
    <property type="nucleotide sequence ID" value="NZ_JAFBEI010000011.1"/>
</dbReference>
<accession>A0ABS2PKB6</accession>
<dbReference type="EMBL" id="JAFBEI010000011">
    <property type="protein sequence ID" value="MBM7635874.1"/>
    <property type="molecule type" value="Genomic_DNA"/>
</dbReference>
<keyword evidence="1" id="KW-0732">Signal</keyword>
<sequence>MKWKLTLGAIAVFSLLAVSEQTFADSSIYRLYNPTLKEHLFTSDTNEYDVLSSKGWNQEGLAWYAPDNGQQVTRLYSKITHKHLYTTDQNEVSVLTRSGAWVQDAMSFYSGGDTPIYRLYHEGIKTHLLTADTNEYQTLAGAWNQEGVKLYATALPDSDRSSSIAQPTSKVIKTLPVGEQGIENTPSTDTIEADVSLTGSGTGYHAKLVMATATSAISFGIQYDTGAGDPDFRNQLAFMVENVASNASGQQAYSWTNHVGELGQTYHIMLTLDEATGNYAGYINGSQVITGNNAMLTSQAIAARGEKIYLRTEGSGRKEGDNISASFSNVKLKTNGVYDPNIAWTTHFYQENPGVSISGDVTNHTISGIMTGMGTHVDWDSAYESFSGILQYDNVVQENPTSQTN</sequence>
<dbReference type="SUPFAM" id="SSF49899">
    <property type="entry name" value="Concanavalin A-like lectins/glucanases"/>
    <property type="match status" value="1"/>
</dbReference>
<evidence type="ECO:0000313" key="3">
    <source>
        <dbReference type="EMBL" id="MBM7635874.1"/>
    </source>
</evidence>
<dbReference type="InterPro" id="IPR013320">
    <property type="entry name" value="ConA-like_dom_sf"/>
</dbReference>
<feature type="chain" id="PRO_5046897183" description="DUF5648 domain-containing protein" evidence="1">
    <location>
        <begin position="25"/>
        <end position="405"/>
    </location>
</feature>
<keyword evidence="4" id="KW-1185">Reference proteome</keyword>
<comment type="caution">
    <text evidence="3">The sequence shown here is derived from an EMBL/GenBank/DDBJ whole genome shotgun (WGS) entry which is preliminary data.</text>
</comment>
<organism evidence="3 4">
    <name type="scientific">Streptococcus saliviloxodontae</name>
    <dbReference type="NCBI Taxonomy" id="1349416"/>
    <lineage>
        <taxon>Bacteria</taxon>
        <taxon>Bacillati</taxon>
        <taxon>Bacillota</taxon>
        <taxon>Bacilli</taxon>
        <taxon>Lactobacillales</taxon>
        <taxon>Streptococcaceae</taxon>
        <taxon>Streptococcus</taxon>
    </lineage>
</organism>
<name>A0ABS2PKB6_9STRE</name>
<dbReference type="Proteomes" id="UP000809081">
    <property type="component" value="Unassembled WGS sequence"/>
</dbReference>
<protein>
    <recommendedName>
        <fullName evidence="2">DUF5648 domain-containing protein</fullName>
    </recommendedName>
</protein>